<dbReference type="EMBL" id="CP037933">
    <property type="protein sequence ID" value="QBN19616.1"/>
    <property type="molecule type" value="Genomic_DNA"/>
</dbReference>
<dbReference type="KEGG" id="fnk:E1750_12670"/>
<dbReference type="AlphaFoldDB" id="A0A4P6Y9H1"/>
<dbReference type="InterPro" id="IPR026444">
    <property type="entry name" value="Secre_tail"/>
</dbReference>
<feature type="domain" description="Secretion system C-terminal sorting" evidence="2">
    <location>
        <begin position="100"/>
        <end position="171"/>
    </location>
</feature>
<evidence type="ECO:0000256" key="1">
    <source>
        <dbReference type="ARBA" id="ARBA00022729"/>
    </source>
</evidence>
<dbReference type="Pfam" id="PF18962">
    <property type="entry name" value="Por_Secre_tail"/>
    <property type="match status" value="1"/>
</dbReference>
<accession>A0A4P6Y9H1</accession>
<evidence type="ECO:0000259" key="2">
    <source>
        <dbReference type="Pfam" id="PF18962"/>
    </source>
</evidence>
<dbReference type="Proteomes" id="UP000291124">
    <property type="component" value="Chromosome"/>
</dbReference>
<sequence length="176" mass="19939">MKHLYPKLINLFIVMILFFSLKGISQTSQPITNDTMETFISSGENAAGTAGSVTYSIGQVFYTYIGESVYNVTQGIQQEEAITTLSSEENSIQPRTEIFIFPNPTTDYININMDGYEPQSTRQAYQLYDLQGRLIKQETISQSETQIDVTNLSSAIYLLQVYNENKILKTFKIVKN</sequence>
<evidence type="ECO:0000313" key="4">
    <source>
        <dbReference type="Proteomes" id="UP000291124"/>
    </source>
</evidence>
<keyword evidence="4" id="KW-1185">Reference proteome</keyword>
<gene>
    <name evidence="3" type="ORF">E1750_12670</name>
</gene>
<protein>
    <submittedName>
        <fullName evidence="3">T9SS type A sorting domain-containing protein</fullName>
    </submittedName>
</protein>
<evidence type="ECO:0000313" key="3">
    <source>
        <dbReference type="EMBL" id="QBN19616.1"/>
    </source>
</evidence>
<dbReference type="NCBIfam" id="TIGR04183">
    <property type="entry name" value="Por_Secre_tail"/>
    <property type="match status" value="1"/>
</dbReference>
<organism evidence="3 4">
    <name type="scientific">Flavobacterium nackdongense</name>
    <dbReference type="NCBI Taxonomy" id="2547394"/>
    <lineage>
        <taxon>Bacteria</taxon>
        <taxon>Pseudomonadati</taxon>
        <taxon>Bacteroidota</taxon>
        <taxon>Flavobacteriia</taxon>
        <taxon>Flavobacteriales</taxon>
        <taxon>Flavobacteriaceae</taxon>
        <taxon>Flavobacterium</taxon>
    </lineage>
</organism>
<name>A0A4P6Y9H1_9FLAO</name>
<dbReference type="RefSeq" id="WP_133277132.1">
    <property type="nucleotide sequence ID" value="NZ_CP037933.1"/>
</dbReference>
<dbReference type="OrthoDB" id="1352409at2"/>
<reference evidence="4" key="1">
    <citation type="submission" date="2019-03" db="EMBL/GenBank/DDBJ databases">
        <title>Flavobacterium sp.</title>
        <authorList>
            <person name="Kim H."/>
        </authorList>
    </citation>
    <scope>NUCLEOTIDE SEQUENCE [LARGE SCALE GENOMIC DNA]</scope>
    <source>
        <strain evidence="4">GS13</strain>
    </source>
</reference>
<proteinExistence type="predicted"/>
<keyword evidence="1" id="KW-0732">Signal</keyword>